<comment type="similarity">
    <text evidence="1">Belongs to the peptidase C40 family.</text>
</comment>
<dbReference type="Pfam" id="PF00877">
    <property type="entry name" value="NLPC_P60"/>
    <property type="match status" value="1"/>
</dbReference>
<name>A0A2M7XBR3_9BACT</name>
<evidence type="ECO:0000313" key="7">
    <source>
        <dbReference type="Proteomes" id="UP000229385"/>
    </source>
</evidence>
<dbReference type="InterPro" id="IPR051202">
    <property type="entry name" value="Peptidase_C40"/>
</dbReference>
<feature type="domain" description="NlpC/P60" evidence="5">
    <location>
        <begin position="76"/>
        <end position="208"/>
    </location>
</feature>
<dbReference type="Gene3D" id="3.90.1720.10">
    <property type="entry name" value="endopeptidase domain like (from Nostoc punctiforme)"/>
    <property type="match status" value="1"/>
</dbReference>
<dbReference type="PANTHER" id="PTHR47053:SF1">
    <property type="entry name" value="MUREIN DD-ENDOPEPTIDASE MEPH-RELATED"/>
    <property type="match status" value="1"/>
</dbReference>
<evidence type="ECO:0000313" key="6">
    <source>
        <dbReference type="EMBL" id="PJA45320.1"/>
    </source>
</evidence>
<protein>
    <recommendedName>
        <fullName evidence="5">NlpC/P60 domain-containing protein</fullName>
    </recommendedName>
</protein>
<proteinExistence type="inferred from homology"/>
<dbReference type="AlphaFoldDB" id="A0A2M7XBR3"/>
<dbReference type="GO" id="GO:0008234">
    <property type="term" value="F:cysteine-type peptidase activity"/>
    <property type="evidence" value="ECO:0007669"/>
    <property type="project" value="UniProtKB-KW"/>
</dbReference>
<gene>
    <name evidence="6" type="ORF">CO174_03645</name>
</gene>
<evidence type="ECO:0000256" key="3">
    <source>
        <dbReference type="ARBA" id="ARBA00022801"/>
    </source>
</evidence>
<comment type="caution">
    <text evidence="6">The sequence shown here is derived from an EMBL/GenBank/DDBJ whole genome shotgun (WGS) entry which is preliminary data.</text>
</comment>
<organism evidence="6 7">
    <name type="scientific">Candidatus Uhrbacteria bacterium CG_4_9_14_3_um_filter_50_9</name>
    <dbReference type="NCBI Taxonomy" id="1975035"/>
    <lineage>
        <taxon>Bacteria</taxon>
        <taxon>Candidatus Uhriibacteriota</taxon>
    </lineage>
</organism>
<keyword evidence="2" id="KW-0645">Protease</keyword>
<dbReference type="InterPro" id="IPR000064">
    <property type="entry name" value="NLP_P60_dom"/>
</dbReference>
<dbReference type="GO" id="GO:0006508">
    <property type="term" value="P:proteolysis"/>
    <property type="evidence" value="ECO:0007669"/>
    <property type="project" value="UniProtKB-KW"/>
</dbReference>
<keyword evidence="3" id="KW-0378">Hydrolase</keyword>
<evidence type="ECO:0000256" key="4">
    <source>
        <dbReference type="ARBA" id="ARBA00022807"/>
    </source>
</evidence>
<dbReference type="SUPFAM" id="SSF54001">
    <property type="entry name" value="Cysteine proteinases"/>
    <property type="match status" value="1"/>
</dbReference>
<dbReference type="PROSITE" id="PS51935">
    <property type="entry name" value="NLPC_P60"/>
    <property type="match status" value="1"/>
</dbReference>
<evidence type="ECO:0000256" key="1">
    <source>
        <dbReference type="ARBA" id="ARBA00007074"/>
    </source>
</evidence>
<dbReference type="Proteomes" id="UP000229385">
    <property type="component" value="Unassembled WGS sequence"/>
</dbReference>
<reference evidence="7" key="1">
    <citation type="submission" date="2017-09" db="EMBL/GenBank/DDBJ databases">
        <title>Depth-based differentiation of microbial function through sediment-hosted aquifers and enrichment of novel symbionts in the deep terrestrial subsurface.</title>
        <authorList>
            <person name="Probst A.J."/>
            <person name="Ladd B."/>
            <person name="Jarett J.K."/>
            <person name="Geller-Mcgrath D.E."/>
            <person name="Sieber C.M.K."/>
            <person name="Emerson J.B."/>
            <person name="Anantharaman K."/>
            <person name="Thomas B.C."/>
            <person name="Malmstrom R."/>
            <person name="Stieglmeier M."/>
            <person name="Klingl A."/>
            <person name="Woyke T."/>
            <person name="Ryan C.M."/>
            <person name="Banfield J.F."/>
        </authorList>
    </citation>
    <scope>NUCLEOTIDE SEQUENCE [LARGE SCALE GENOMIC DNA]</scope>
</reference>
<accession>A0A2M7XBR3</accession>
<evidence type="ECO:0000256" key="2">
    <source>
        <dbReference type="ARBA" id="ARBA00022670"/>
    </source>
</evidence>
<dbReference type="EMBL" id="PFWU01000043">
    <property type="protein sequence ID" value="PJA45320.1"/>
    <property type="molecule type" value="Genomic_DNA"/>
</dbReference>
<keyword evidence="4" id="KW-0788">Thiol protease</keyword>
<dbReference type="PANTHER" id="PTHR47053">
    <property type="entry name" value="MUREIN DD-ENDOPEPTIDASE MEPH-RELATED"/>
    <property type="match status" value="1"/>
</dbReference>
<sequence>MFSFGLKLFEQSLSLPMLTHNHWREMRRLPTHVRETLGAIRICRPHGTTLARALIPTDLIVYFEQLKTYNGTIRLLNIREEVVWIAERQLSIPYFNRADPEHAPEAFSCSTLTKWVFAHVGIDLPRYAIDQSYIGIPVIGVLPVGALVFFENRFPIHDPNRSIGHVGIHVCRGIIVHGSTHARKIIQEAMDAPPSICMDVIPRDPHALLELPVGMKGMETALDVARSLQRS</sequence>
<evidence type="ECO:0000259" key="5">
    <source>
        <dbReference type="PROSITE" id="PS51935"/>
    </source>
</evidence>
<dbReference type="InterPro" id="IPR038765">
    <property type="entry name" value="Papain-like_cys_pep_sf"/>
</dbReference>